<keyword evidence="5" id="KW-0804">Transcription</keyword>
<dbReference type="InterPro" id="IPR039420">
    <property type="entry name" value="WalR-like"/>
</dbReference>
<feature type="domain" description="OmpR/PhoB-type" evidence="7">
    <location>
        <begin position="143"/>
        <end position="242"/>
    </location>
</feature>
<evidence type="ECO:0000256" key="5">
    <source>
        <dbReference type="ARBA" id="ARBA00023163"/>
    </source>
</evidence>
<dbReference type="InterPro" id="IPR011006">
    <property type="entry name" value="CheY-like_superfamily"/>
</dbReference>
<evidence type="ECO:0000259" key="6">
    <source>
        <dbReference type="PROSITE" id="PS50110"/>
    </source>
</evidence>
<dbReference type="CDD" id="cd00383">
    <property type="entry name" value="trans_reg_C"/>
    <property type="match status" value="1"/>
</dbReference>
<proteinExistence type="predicted"/>
<dbReference type="PANTHER" id="PTHR48111:SF40">
    <property type="entry name" value="PHOSPHATE REGULON TRANSCRIPTIONAL REGULATORY PROTEIN PHOB"/>
    <property type="match status" value="1"/>
</dbReference>
<dbReference type="SUPFAM" id="SSF46894">
    <property type="entry name" value="C-terminal effector domain of the bipartite response regulators"/>
    <property type="match status" value="1"/>
</dbReference>
<evidence type="ECO:0000259" key="7">
    <source>
        <dbReference type="PROSITE" id="PS51755"/>
    </source>
</evidence>
<dbReference type="Gene3D" id="1.10.10.10">
    <property type="entry name" value="Winged helix-like DNA-binding domain superfamily/Winged helix DNA-binding domain"/>
    <property type="match status" value="1"/>
</dbReference>
<dbReference type="AlphaFoldDB" id="A0A5J4L4I6"/>
<dbReference type="FunFam" id="1.10.10.10:FF:000018">
    <property type="entry name" value="DNA-binding response regulator ResD"/>
    <property type="match status" value="1"/>
</dbReference>
<dbReference type="Pfam" id="PF00072">
    <property type="entry name" value="Response_reg"/>
    <property type="match status" value="1"/>
</dbReference>
<dbReference type="Gene3D" id="3.40.50.2300">
    <property type="match status" value="1"/>
</dbReference>
<dbReference type="PANTHER" id="PTHR48111">
    <property type="entry name" value="REGULATOR OF RPOS"/>
    <property type="match status" value="1"/>
</dbReference>
<keyword evidence="2" id="KW-0902">Two-component regulatory system</keyword>
<dbReference type="EMBL" id="BLAB01000001">
    <property type="protein sequence ID" value="GER93717.1"/>
    <property type="molecule type" value="Genomic_DNA"/>
</dbReference>
<dbReference type="GO" id="GO:0000156">
    <property type="term" value="F:phosphorelay response regulator activity"/>
    <property type="evidence" value="ECO:0007669"/>
    <property type="project" value="TreeGrafter"/>
</dbReference>
<gene>
    <name evidence="8" type="ORF">A45J_1473</name>
</gene>
<evidence type="ECO:0000256" key="3">
    <source>
        <dbReference type="ARBA" id="ARBA00023015"/>
    </source>
</evidence>
<dbReference type="SMART" id="SM00448">
    <property type="entry name" value="REC"/>
    <property type="match status" value="1"/>
</dbReference>
<reference evidence="8" key="1">
    <citation type="submission" date="2019-10" db="EMBL/GenBank/DDBJ databases">
        <title>Metagenomic sequencing of thiosulfate-disproportionating enrichment culture.</title>
        <authorList>
            <person name="Umezawa K."/>
            <person name="Kojima H."/>
            <person name="Fukui M."/>
        </authorList>
    </citation>
    <scope>NUCLEOTIDE SEQUENCE</scope>
    <source>
        <strain evidence="8">45J</strain>
    </source>
</reference>
<dbReference type="GO" id="GO:0005829">
    <property type="term" value="C:cytosol"/>
    <property type="evidence" value="ECO:0007669"/>
    <property type="project" value="TreeGrafter"/>
</dbReference>
<protein>
    <submittedName>
        <fullName evidence="8">DNA-binding response regulator</fullName>
    </submittedName>
</protein>
<dbReference type="PROSITE" id="PS50110">
    <property type="entry name" value="RESPONSE_REGULATORY"/>
    <property type="match status" value="1"/>
</dbReference>
<dbReference type="SUPFAM" id="SSF52172">
    <property type="entry name" value="CheY-like"/>
    <property type="match status" value="1"/>
</dbReference>
<comment type="caution">
    <text evidence="8">The sequence shown here is derived from an EMBL/GenBank/DDBJ whole genome shotgun (WGS) entry which is preliminary data.</text>
</comment>
<dbReference type="InterPro" id="IPR016032">
    <property type="entry name" value="Sig_transdc_resp-reg_C-effctor"/>
</dbReference>
<dbReference type="GO" id="GO:0032993">
    <property type="term" value="C:protein-DNA complex"/>
    <property type="evidence" value="ECO:0007669"/>
    <property type="project" value="TreeGrafter"/>
</dbReference>
<keyword evidence="1" id="KW-0597">Phosphoprotein</keyword>
<keyword evidence="3" id="KW-0805">Transcription regulation</keyword>
<organism evidence="8">
    <name type="scientific">hot springs metagenome</name>
    <dbReference type="NCBI Taxonomy" id="433727"/>
    <lineage>
        <taxon>unclassified sequences</taxon>
        <taxon>metagenomes</taxon>
        <taxon>ecological metagenomes</taxon>
    </lineage>
</organism>
<dbReference type="Gene3D" id="6.10.250.690">
    <property type="match status" value="1"/>
</dbReference>
<dbReference type="InterPro" id="IPR036388">
    <property type="entry name" value="WH-like_DNA-bd_sf"/>
</dbReference>
<name>A0A5J4L4I6_9ZZZZ</name>
<accession>A0A5J4L4I6</accession>
<feature type="domain" description="Response regulatory" evidence="6">
    <location>
        <begin position="3"/>
        <end position="119"/>
    </location>
</feature>
<dbReference type="GO" id="GO:0006355">
    <property type="term" value="P:regulation of DNA-templated transcription"/>
    <property type="evidence" value="ECO:0007669"/>
    <property type="project" value="InterPro"/>
</dbReference>
<dbReference type="GO" id="GO:0000976">
    <property type="term" value="F:transcription cis-regulatory region binding"/>
    <property type="evidence" value="ECO:0007669"/>
    <property type="project" value="TreeGrafter"/>
</dbReference>
<keyword evidence="4 8" id="KW-0238">DNA-binding</keyword>
<dbReference type="PROSITE" id="PS51755">
    <property type="entry name" value="OMPR_PHOB"/>
    <property type="match status" value="1"/>
</dbReference>
<dbReference type="CDD" id="cd19937">
    <property type="entry name" value="REC_OmpR_BsPhoP-like"/>
    <property type="match status" value="1"/>
</dbReference>
<sequence>MKNIFVVDDEIDIVELISYNLKKEGFSIDHAYDGESALKKIRGNKYDLIILDLMLPGIQGLELCKIIRTTPEISSLPVIMLTAKGEELDKILGLEMGADDYITKPFSIRELVARTKAIIRRTERAVVQEKCQSIEVSECQRTESVLKIKDMSIDREKYIVMIGSRQIKLSATEFKLLLYLAERPNKIFSRDHLLDAVWGDDVYVEPRTVDVHIRRIRTKIEEDPNNPVYIKTMRGVGYFFEA</sequence>
<dbReference type="FunFam" id="3.40.50.2300:FF:000001">
    <property type="entry name" value="DNA-binding response regulator PhoB"/>
    <property type="match status" value="1"/>
</dbReference>
<dbReference type="Pfam" id="PF00486">
    <property type="entry name" value="Trans_reg_C"/>
    <property type="match status" value="1"/>
</dbReference>
<dbReference type="SMART" id="SM00862">
    <property type="entry name" value="Trans_reg_C"/>
    <property type="match status" value="1"/>
</dbReference>
<evidence type="ECO:0000313" key="8">
    <source>
        <dbReference type="EMBL" id="GER93717.1"/>
    </source>
</evidence>
<evidence type="ECO:0000256" key="1">
    <source>
        <dbReference type="ARBA" id="ARBA00022553"/>
    </source>
</evidence>
<evidence type="ECO:0000256" key="4">
    <source>
        <dbReference type="ARBA" id="ARBA00023125"/>
    </source>
</evidence>
<evidence type="ECO:0000256" key="2">
    <source>
        <dbReference type="ARBA" id="ARBA00023012"/>
    </source>
</evidence>
<dbReference type="InterPro" id="IPR001867">
    <property type="entry name" value="OmpR/PhoB-type_DNA-bd"/>
</dbReference>
<dbReference type="InterPro" id="IPR001789">
    <property type="entry name" value="Sig_transdc_resp-reg_receiver"/>
</dbReference>